<dbReference type="GO" id="GO:0005783">
    <property type="term" value="C:endoplasmic reticulum"/>
    <property type="evidence" value="ECO:0007669"/>
    <property type="project" value="UniProtKB-ARBA"/>
</dbReference>
<dbReference type="PANTHER" id="PTHR47374">
    <property type="entry name" value="ENDOSOME ANTIGEN-LIKE PROTEIN, PUTATIVE (DUF3444)-RELATED"/>
    <property type="match status" value="1"/>
</dbReference>
<feature type="compositionally biased region" description="Basic and acidic residues" evidence="1">
    <location>
        <begin position="461"/>
        <end position="476"/>
    </location>
</feature>
<feature type="region of interest" description="Disordered" evidence="1">
    <location>
        <begin position="140"/>
        <end position="177"/>
    </location>
</feature>
<proteinExistence type="predicted"/>
<evidence type="ECO:0000256" key="1">
    <source>
        <dbReference type="SAM" id="MobiDB-lite"/>
    </source>
</evidence>
<dbReference type="EMBL" id="LR746270">
    <property type="protein sequence ID" value="CAA7399958.1"/>
    <property type="molecule type" value="Genomic_DNA"/>
</dbReference>
<reference evidence="3" key="1">
    <citation type="submission" date="2020-02" db="EMBL/GenBank/DDBJ databases">
        <authorList>
            <person name="Scholz U."/>
            <person name="Mascher M."/>
            <person name="Fiebig A."/>
        </authorList>
    </citation>
    <scope>NUCLEOTIDE SEQUENCE</scope>
</reference>
<dbReference type="Proteomes" id="UP000663760">
    <property type="component" value="Chromosome 7"/>
</dbReference>
<dbReference type="OrthoDB" id="10250354at2759"/>
<evidence type="ECO:0000259" key="2">
    <source>
        <dbReference type="PROSITE" id="PS50076"/>
    </source>
</evidence>
<feature type="region of interest" description="Disordered" evidence="1">
    <location>
        <begin position="315"/>
        <end position="476"/>
    </location>
</feature>
<dbReference type="InterPro" id="IPR001623">
    <property type="entry name" value="DnaJ_domain"/>
</dbReference>
<feature type="compositionally biased region" description="Polar residues" evidence="1">
    <location>
        <begin position="249"/>
        <end position="267"/>
    </location>
</feature>
<feature type="compositionally biased region" description="Polar residues" evidence="1">
    <location>
        <begin position="140"/>
        <end position="153"/>
    </location>
</feature>
<dbReference type="AlphaFoldDB" id="A0A7I8KS94"/>
<feature type="compositionally biased region" description="Polar residues" evidence="1">
    <location>
        <begin position="317"/>
        <end position="333"/>
    </location>
</feature>
<dbReference type="InterPro" id="IPR036869">
    <property type="entry name" value="J_dom_sf"/>
</dbReference>
<organism evidence="3 4">
    <name type="scientific">Spirodela intermedia</name>
    <name type="common">Intermediate duckweed</name>
    <dbReference type="NCBI Taxonomy" id="51605"/>
    <lineage>
        <taxon>Eukaryota</taxon>
        <taxon>Viridiplantae</taxon>
        <taxon>Streptophyta</taxon>
        <taxon>Embryophyta</taxon>
        <taxon>Tracheophyta</taxon>
        <taxon>Spermatophyta</taxon>
        <taxon>Magnoliopsida</taxon>
        <taxon>Liliopsida</taxon>
        <taxon>Araceae</taxon>
        <taxon>Lemnoideae</taxon>
        <taxon>Spirodela</taxon>
    </lineage>
</organism>
<feature type="region of interest" description="Disordered" evidence="1">
    <location>
        <begin position="249"/>
        <end position="300"/>
    </location>
</feature>
<dbReference type="Pfam" id="PF23551">
    <property type="entry name" value="Zn_ribbon_20"/>
    <property type="match status" value="1"/>
</dbReference>
<dbReference type="Pfam" id="PF11926">
    <property type="entry name" value="DUF3444"/>
    <property type="match status" value="2"/>
</dbReference>
<feature type="compositionally biased region" description="Polar residues" evidence="1">
    <location>
        <begin position="161"/>
        <end position="173"/>
    </location>
</feature>
<feature type="compositionally biased region" description="Polar residues" evidence="1">
    <location>
        <begin position="777"/>
        <end position="797"/>
    </location>
</feature>
<protein>
    <recommendedName>
        <fullName evidence="2">J domain-containing protein</fullName>
    </recommendedName>
</protein>
<dbReference type="SMART" id="SM00271">
    <property type="entry name" value="DnaJ"/>
    <property type="match status" value="1"/>
</dbReference>
<dbReference type="InterPro" id="IPR056988">
    <property type="entry name" value="Zn_ribbon_pln"/>
</dbReference>
<evidence type="ECO:0000313" key="4">
    <source>
        <dbReference type="Proteomes" id="UP000663760"/>
    </source>
</evidence>
<feature type="domain" description="J" evidence="2">
    <location>
        <begin position="66"/>
        <end position="130"/>
    </location>
</feature>
<feature type="compositionally biased region" description="Basic residues" evidence="1">
    <location>
        <begin position="372"/>
        <end position="382"/>
    </location>
</feature>
<feature type="region of interest" description="Disordered" evidence="1">
    <location>
        <begin position="749"/>
        <end position="797"/>
    </location>
</feature>
<dbReference type="Gene3D" id="1.10.287.110">
    <property type="entry name" value="DnaJ domain"/>
    <property type="match status" value="1"/>
</dbReference>
<dbReference type="PROSITE" id="PS50076">
    <property type="entry name" value="DNAJ_2"/>
    <property type="match status" value="1"/>
</dbReference>
<dbReference type="CDD" id="cd06257">
    <property type="entry name" value="DnaJ"/>
    <property type="match status" value="1"/>
</dbReference>
<gene>
    <name evidence="3" type="ORF">SI8410_07010628</name>
</gene>
<dbReference type="PRINTS" id="PR00625">
    <property type="entry name" value="JDOMAIN"/>
</dbReference>
<dbReference type="InterPro" id="IPR024593">
    <property type="entry name" value="DUF3444"/>
</dbReference>
<keyword evidence="4" id="KW-1185">Reference proteome</keyword>
<dbReference type="PANTHER" id="PTHR47374:SF6">
    <property type="entry name" value="ENDOSOME ANTIGEN-LIKE PROTEIN, PUTATIVE (DUF3444)-RELATED"/>
    <property type="match status" value="1"/>
</dbReference>
<dbReference type="Pfam" id="PF00226">
    <property type="entry name" value="DnaJ"/>
    <property type="match status" value="1"/>
</dbReference>
<accession>A0A7I8KS94</accession>
<sequence>MECNKEEAVRAKAIAEKKMQCRDFIGARKMVLKAQQLFPDLENVSQMLTVCQVHCSAEIKVIGSEDWYGILQVEPTADESLIKKQYRKLALLLHPDKNKFAGAEAAFKLVGEAHRTLSDKSKRSVYDLKRSAGVKTVVFSTQARQQGKASDTRGQPAAPSSYPNHGSSFTNVNQTQAAHQQQTQAAFGSLTFWTLCPSCGIRYQYYRTIVNKALRCQNCLKPFIAHDINVQGVPGAVNFSCPVNKPGFSHQNDYQGNDSITSRQPSKSEGPGGRSVLQPDTKIFGPGCSQKTKQFDEVENGNAMKKKVKIEEVNLAKPNQTEPNMQPSGNANQKRGRKMVVESSDSDSTDSEATMKESEPDVVKNEGTSGNHRPRRSSRHKPNVSYTEDNSDGDDSKKSTGFKRLRKNSSPHSDDQRTKPSSGVGVDKVEEPMDAAPASLNKSVSTKEGTLAGDGSPAKNNCEETSLKESGDRKCQDKVKAIPEDGMSAMSSSNMNERKINTTFLDYPDPEFYDFDNDRSPKCFAVGQIWSLYDYVDGMPRFYALIRNISSSGFKLRFTWLEHFPIGQAEKDWSDEELPVGCGVFRLGRTETTEDSRVFSHLMPWNKGPKRNPYLIYPRKGEVWALFKGWDLNWSVDPDQHRQYDYELVEVLSDFAADTGADVVSLVKVKGFVSIFCQAGGGRQSPAHIPHDELLRFSHMVPSYRMTGKEREGIPEGFFELDSASLPINVEQTSPSVALHEVSPSIQDPCQENCAAHSDDQAGGSKVNDRQADKGVPSSSVDPVEQNGNGSPPDLQSPTYIVYQDSEFYDFDLDRVKEKFLAGQIWALYCEDDGFPKYYGYVRKVDPEDFKVHLTWLEACPRSEQEAKWSVNGLPFGCGRFKPISGKEGKETYRVIETFSHLVQQTEPSQRRLQYDIYPQVNEVWAVFRNWSVDWSLSDLEKCSEKGEYDLLEVTAASSSAISGQVLEKVEGFKTLFKPRMRSRERVKVEISCHELLRFSHRIPSFRLTEERGGKLRGFLELDPASVPDLILCSS</sequence>
<name>A0A7I8KS94_SPIIN</name>
<feature type="compositionally biased region" description="Basic and acidic residues" evidence="1">
    <location>
        <begin position="353"/>
        <end position="364"/>
    </location>
</feature>
<dbReference type="SUPFAM" id="SSF46565">
    <property type="entry name" value="Chaperone J-domain"/>
    <property type="match status" value="1"/>
</dbReference>
<feature type="compositionally biased region" description="Basic residues" evidence="1">
    <location>
        <begin position="400"/>
        <end position="409"/>
    </location>
</feature>
<evidence type="ECO:0000313" key="3">
    <source>
        <dbReference type="EMBL" id="CAA7399958.1"/>
    </source>
</evidence>